<feature type="region of interest" description="Disordered" evidence="1">
    <location>
        <begin position="85"/>
        <end position="233"/>
    </location>
</feature>
<feature type="region of interest" description="Disordered" evidence="1">
    <location>
        <begin position="345"/>
        <end position="398"/>
    </location>
</feature>
<keyword evidence="4" id="KW-1185">Reference proteome</keyword>
<dbReference type="InterPro" id="IPR031722">
    <property type="entry name" value="Coilin_N"/>
</dbReference>
<feature type="compositionally biased region" description="Polar residues" evidence="1">
    <location>
        <begin position="379"/>
        <end position="391"/>
    </location>
</feature>
<sequence>MQRFGVKIDLSPFFDDERKLIFIMVESAWECVEDLQNRVQTLFDVDLVRFTTSDDCFLHPKESIEIVKLCSSLKAFVPKECLEKRKSKNKKEKRHQDEAMQVASPERPTKEVKKKRKLDVLENASTSSTMIESKSHNRRKDHFDLGVAIKRQKVNKSSEISSTSETVPEINDTKKDRKANKKKIKILVKDSPQDQANQIEKETDLARSSKITSSTPFAKSRPIDSGSQLDKSPEAKHIHFQDTDTAEAKVGKQSTKVVFRCPLNGTRDILEKARIFPLPWAFVEKPKKPKNVIEVKENIILEPNNLTKEIIKSVAQCLEKSPKICQGTEIVTKNATEKLTETTAHQEIQDNGEGKNSKQIPDESADENMEEMSNEKNETIGSKTTLETPSANDKKEDQTVENIVNVKKTGATNTLLDESTVDCIDLSADFDEEMRTTSLAESIKIDCNDSGESDIEEISEIIDLNETNDENTSKQSLSLQPAAHNDINIAKILPFCIKLDDLPKPDDIIVFKVPYVNKRQKPSKTNYMAGKCEYINHRLKSIKLLVVDGLSEFHHVPSKYHWVSDDSQLSSYRLQAKLSDFEDVKIYSES</sequence>
<dbReference type="STRING" id="7398.A0A1A9Z2D7"/>
<proteinExistence type="predicted"/>
<name>A0A1A9Z2D7_GLOPL</name>
<dbReference type="EnsemblMetazoa" id="GPAI001629-RA">
    <property type="protein sequence ID" value="GPAI001629-PA"/>
    <property type="gene ID" value="GPAI001629"/>
</dbReference>
<feature type="compositionally biased region" description="Polar residues" evidence="1">
    <location>
        <begin position="123"/>
        <end position="132"/>
    </location>
</feature>
<feature type="compositionally biased region" description="Polar residues" evidence="1">
    <location>
        <begin position="155"/>
        <end position="166"/>
    </location>
</feature>
<dbReference type="Proteomes" id="UP000092445">
    <property type="component" value="Unassembled WGS sequence"/>
</dbReference>
<reference evidence="4" key="1">
    <citation type="submission" date="2014-03" db="EMBL/GenBank/DDBJ databases">
        <authorList>
            <person name="Aksoy S."/>
            <person name="Warren W."/>
            <person name="Wilson R.K."/>
        </authorList>
    </citation>
    <scope>NUCLEOTIDE SEQUENCE [LARGE SCALE GENOMIC DNA]</scope>
    <source>
        <strain evidence="4">IAEA</strain>
    </source>
</reference>
<evidence type="ECO:0000313" key="3">
    <source>
        <dbReference type="EnsemblMetazoa" id="GPAI001629-PA"/>
    </source>
</evidence>
<evidence type="ECO:0000256" key="1">
    <source>
        <dbReference type="SAM" id="MobiDB-lite"/>
    </source>
</evidence>
<feature type="domain" description="Coilin N-terminal" evidence="2">
    <location>
        <begin position="8"/>
        <end position="141"/>
    </location>
</feature>
<reference evidence="3" key="2">
    <citation type="submission" date="2020-05" db="UniProtKB">
        <authorList>
            <consortium name="EnsemblMetazoa"/>
        </authorList>
    </citation>
    <scope>IDENTIFICATION</scope>
    <source>
        <strain evidence="3">IAEA</strain>
    </source>
</reference>
<dbReference type="AlphaFoldDB" id="A0A1A9Z2D7"/>
<accession>A0A1A9Z2D7</accession>
<dbReference type="VEuPathDB" id="VectorBase:GPAI001629"/>
<evidence type="ECO:0000313" key="4">
    <source>
        <dbReference type="Proteomes" id="UP000092445"/>
    </source>
</evidence>
<feature type="compositionally biased region" description="Acidic residues" evidence="1">
    <location>
        <begin position="363"/>
        <end position="372"/>
    </location>
</feature>
<dbReference type="Pfam" id="PF15862">
    <property type="entry name" value="Coilin_N"/>
    <property type="match status" value="1"/>
</dbReference>
<organism evidence="3 4">
    <name type="scientific">Glossina pallidipes</name>
    <name type="common">Tsetse fly</name>
    <dbReference type="NCBI Taxonomy" id="7398"/>
    <lineage>
        <taxon>Eukaryota</taxon>
        <taxon>Metazoa</taxon>
        <taxon>Ecdysozoa</taxon>
        <taxon>Arthropoda</taxon>
        <taxon>Hexapoda</taxon>
        <taxon>Insecta</taxon>
        <taxon>Pterygota</taxon>
        <taxon>Neoptera</taxon>
        <taxon>Endopterygota</taxon>
        <taxon>Diptera</taxon>
        <taxon>Brachycera</taxon>
        <taxon>Muscomorpha</taxon>
        <taxon>Hippoboscoidea</taxon>
        <taxon>Glossinidae</taxon>
        <taxon>Glossina</taxon>
    </lineage>
</organism>
<feature type="compositionally biased region" description="Basic residues" evidence="1">
    <location>
        <begin position="176"/>
        <end position="186"/>
    </location>
</feature>
<evidence type="ECO:0000259" key="2">
    <source>
        <dbReference type="Pfam" id="PF15862"/>
    </source>
</evidence>
<protein>
    <submittedName>
        <fullName evidence="3">Coilin_N domain-containing protein</fullName>
    </submittedName>
</protein>